<sequence length="28" mass="3315">IININVLDVIGVYLVNFNNWIDENHILF</sequence>
<proteinExistence type="predicted"/>
<protein>
    <submittedName>
        <fullName evidence="1">Uncharacterized protein</fullName>
    </submittedName>
</protein>
<name>A0A383DIG0_9ZZZZ</name>
<evidence type="ECO:0000313" key="1">
    <source>
        <dbReference type="EMBL" id="SVE44262.1"/>
    </source>
</evidence>
<dbReference type="AlphaFoldDB" id="A0A383DIG0"/>
<accession>A0A383DIG0</accession>
<feature type="non-terminal residue" evidence="1">
    <location>
        <position position="1"/>
    </location>
</feature>
<organism evidence="1">
    <name type="scientific">marine metagenome</name>
    <dbReference type="NCBI Taxonomy" id="408172"/>
    <lineage>
        <taxon>unclassified sequences</taxon>
        <taxon>metagenomes</taxon>
        <taxon>ecological metagenomes</taxon>
    </lineage>
</organism>
<dbReference type="EMBL" id="UINC01217601">
    <property type="protein sequence ID" value="SVE44262.1"/>
    <property type="molecule type" value="Genomic_DNA"/>
</dbReference>
<reference evidence="1" key="1">
    <citation type="submission" date="2018-05" db="EMBL/GenBank/DDBJ databases">
        <authorList>
            <person name="Lanie J.A."/>
            <person name="Ng W.-L."/>
            <person name="Kazmierczak K.M."/>
            <person name="Andrzejewski T.M."/>
            <person name="Davidsen T.M."/>
            <person name="Wayne K.J."/>
            <person name="Tettelin H."/>
            <person name="Glass J.I."/>
            <person name="Rusch D."/>
            <person name="Podicherti R."/>
            <person name="Tsui H.-C.T."/>
            <person name="Winkler M.E."/>
        </authorList>
    </citation>
    <scope>NUCLEOTIDE SEQUENCE</scope>
</reference>
<gene>
    <name evidence="1" type="ORF">METZ01_LOCUS497116</name>
</gene>